<feature type="region of interest" description="Disordered" evidence="1">
    <location>
        <begin position="358"/>
        <end position="378"/>
    </location>
</feature>
<evidence type="ECO:0000313" key="2">
    <source>
        <dbReference type="EMBL" id="PHQ40334.1"/>
    </source>
</evidence>
<protein>
    <recommendedName>
        <fullName evidence="4">Zinc-dependent metalloprotease</fullName>
    </recommendedName>
</protein>
<dbReference type="InterPro" id="IPR018766">
    <property type="entry name" value="Zinicin_2"/>
</dbReference>
<dbReference type="Proteomes" id="UP000222824">
    <property type="component" value="Unassembled WGS sequence"/>
</dbReference>
<dbReference type="NCBIfam" id="TIGR03883">
    <property type="entry name" value="DUF2342_F420"/>
    <property type="match status" value="1"/>
</dbReference>
<keyword evidence="3" id="KW-1185">Reference proteome</keyword>
<feature type="compositionally biased region" description="Polar residues" evidence="1">
    <location>
        <begin position="108"/>
        <end position="121"/>
    </location>
</feature>
<proteinExistence type="predicted"/>
<accession>A0A2G1WMV4</accession>
<comment type="caution">
    <text evidence="2">The sequence shown here is derived from an EMBL/GenBank/DDBJ whole genome shotgun (WGS) entry which is preliminary data.</text>
</comment>
<dbReference type="Pfam" id="PF10103">
    <property type="entry name" value="Zincin_2"/>
    <property type="match status" value="1"/>
</dbReference>
<dbReference type="PANTHER" id="PTHR39420:SF1">
    <property type="entry name" value="HYDROLASE"/>
    <property type="match status" value="1"/>
</dbReference>
<dbReference type="RefSeq" id="WP_099254008.1">
    <property type="nucleotide sequence ID" value="NZ_NHOA01000009.1"/>
</dbReference>
<evidence type="ECO:0000313" key="3">
    <source>
        <dbReference type="Proteomes" id="UP000222824"/>
    </source>
</evidence>
<feature type="region of interest" description="Disordered" evidence="1">
    <location>
        <begin position="100"/>
        <end position="135"/>
    </location>
</feature>
<dbReference type="Gene3D" id="1.20.150.30">
    <property type="entry name" value="Zincin-like metallopeptidase, N-terminal domain"/>
    <property type="match status" value="1"/>
</dbReference>
<reference evidence="2 3" key="1">
    <citation type="journal article" date="2014" name="Front. Microbiol.">
        <title>Population and genomic analysis of the genus Halorubrum.</title>
        <authorList>
            <person name="Fullmer M.S."/>
            <person name="Soucy S.M."/>
            <person name="Swithers K.S."/>
            <person name="Makkay A.M."/>
            <person name="Wheeler R."/>
            <person name="Ventosa A."/>
            <person name="Gogarten J.P."/>
            <person name="Papke R.T."/>
        </authorList>
    </citation>
    <scope>NUCLEOTIDE SEQUENCE [LARGE SCALE GENOMIC DNA]</scope>
    <source>
        <strain evidence="2 3">C49</strain>
    </source>
</reference>
<dbReference type="EMBL" id="NHOA01000009">
    <property type="protein sequence ID" value="PHQ40334.1"/>
    <property type="molecule type" value="Genomic_DNA"/>
</dbReference>
<organism evidence="2 3">
    <name type="scientific">Halorubrum persicum</name>
    <dbReference type="NCBI Taxonomy" id="1383844"/>
    <lineage>
        <taxon>Archaea</taxon>
        <taxon>Methanobacteriati</taxon>
        <taxon>Methanobacteriota</taxon>
        <taxon>Stenosarchaea group</taxon>
        <taxon>Halobacteria</taxon>
        <taxon>Halobacteriales</taxon>
        <taxon>Haloferacaceae</taxon>
        <taxon>Halorubrum</taxon>
    </lineage>
</organism>
<dbReference type="NCBIfam" id="TIGR03624">
    <property type="entry name" value="putative hydrolase"/>
    <property type="match status" value="1"/>
</dbReference>
<dbReference type="InterPro" id="IPR022454">
    <property type="entry name" value="CHP03883_F420-assoc"/>
</dbReference>
<dbReference type="PANTHER" id="PTHR39420">
    <property type="match status" value="1"/>
</dbReference>
<evidence type="ECO:0000256" key="1">
    <source>
        <dbReference type="SAM" id="MobiDB-lite"/>
    </source>
</evidence>
<evidence type="ECO:0008006" key="4">
    <source>
        <dbReference type="Google" id="ProtNLM"/>
    </source>
</evidence>
<dbReference type="SUPFAM" id="SSF55486">
    <property type="entry name" value="Metalloproteases ('zincins'), catalytic domain"/>
    <property type="match status" value="1"/>
</dbReference>
<dbReference type="AlphaFoldDB" id="A0A2G1WMV4"/>
<dbReference type="OrthoDB" id="339796at2157"/>
<sequence length="378" mass="40235">MDILRSLRTVSEASGPGVVDWERAAAAAKASTDPGSLALTDADRAGYATDVCDARSRLREVAGIEFDVPDMIEVQHRHHWIDASVDTFRNVMAPIEAAATGRDDASVGSPTSPTGGISESTGGIVEPTGGPAGVPGGDLTRGFARDLSRIANTGSMAFTLGFLARNVLGQYDPLLLADEPDADHGLYFVHPNIVAVAASLDVDFPRFRRWIAFHEVTHAAEFGAAPWLPEYLESRVERGIEGFAGGEEGVAGSDGLTAGGLPVDALDTGPFAELQAAMTAVEGYAEVLMDRAFDGEYADLRRKLDERRGGGGPVQRLARRLLGLGLKHRQYERGAAFFRAVADVRGIEAASAVWERPENLPTGDELDDPAAWLSRVDP</sequence>
<name>A0A2G1WMV4_9EURY</name>
<dbReference type="InterPro" id="IPR042271">
    <property type="entry name" value="Zinicin_2_N"/>
</dbReference>
<gene>
    <name evidence="2" type="ORF">DJ69_01615</name>
</gene>